<dbReference type="EMBL" id="KL197715">
    <property type="protein sequence ID" value="KDQ59591.1"/>
    <property type="molecule type" value="Genomic_DNA"/>
</dbReference>
<dbReference type="Proteomes" id="UP000027265">
    <property type="component" value="Unassembled WGS sequence"/>
</dbReference>
<sequence length="100" mass="11314">IRIQGRFNEVRTSLGLPLLPDIITVNITSTATPTPTKPRAVSRIDFRRRKRAFSSNSDKDEQLEDQPILHFALDALLQPQVSLDELVKSYRSLALAEKEV</sequence>
<organism evidence="1 2">
    <name type="scientific">Jaapia argillacea MUCL 33604</name>
    <dbReference type="NCBI Taxonomy" id="933084"/>
    <lineage>
        <taxon>Eukaryota</taxon>
        <taxon>Fungi</taxon>
        <taxon>Dikarya</taxon>
        <taxon>Basidiomycota</taxon>
        <taxon>Agaricomycotina</taxon>
        <taxon>Agaricomycetes</taxon>
        <taxon>Agaricomycetidae</taxon>
        <taxon>Jaapiales</taxon>
        <taxon>Jaapiaceae</taxon>
        <taxon>Jaapia</taxon>
    </lineage>
</organism>
<dbReference type="InParanoid" id="A0A067QAH1"/>
<evidence type="ECO:0000313" key="2">
    <source>
        <dbReference type="Proteomes" id="UP000027265"/>
    </source>
</evidence>
<gene>
    <name evidence="1" type="ORF">JAAARDRAFT_113381</name>
</gene>
<reference evidence="2" key="1">
    <citation type="journal article" date="2014" name="Proc. Natl. Acad. Sci. U.S.A.">
        <title>Extensive sampling of basidiomycete genomes demonstrates inadequacy of the white-rot/brown-rot paradigm for wood decay fungi.</title>
        <authorList>
            <person name="Riley R."/>
            <person name="Salamov A.A."/>
            <person name="Brown D.W."/>
            <person name="Nagy L.G."/>
            <person name="Floudas D."/>
            <person name="Held B.W."/>
            <person name="Levasseur A."/>
            <person name="Lombard V."/>
            <person name="Morin E."/>
            <person name="Otillar R."/>
            <person name="Lindquist E.A."/>
            <person name="Sun H."/>
            <person name="LaButti K.M."/>
            <person name="Schmutz J."/>
            <person name="Jabbour D."/>
            <person name="Luo H."/>
            <person name="Baker S.E."/>
            <person name="Pisabarro A.G."/>
            <person name="Walton J.D."/>
            <person name="Blanchette R.A."/>
            <person name="Henrissat B."/>
            <person name="Martin F."/>
            <person name="Cullen D."/>
            <person name="Hibbett D.S."/>
            <person name="Grigoriev I.V."/>
        </authorList>
    </citation>
    <scope>NUCLEOTIDE SEQUENCE [LARGE SCALE GENOMIC DNA]</scope>
    <source>
        <strain evidence="2">MUCL 33604</strain>
    </source>
</reference>
<dbReference type="AlphaFoldDB" id="A0A067QAH1"/>
<dbReference type="OrthoDB" id="3045172at2759"/>
<feature type="non-terminal residue" evidence="1">
    <location>
        <position position="100"/>
    </location>
</feature>
<feature type="non-terminal residue" evidence="1">
    <location>
        <position position="1"/>
    </location>
</feature>
<name>A0A067QAH1_9AGAM</name>
<keyword evidence="2" id="KW-1185">Reference proteome</keyword>
<proteinExistence type="predicted"/>
<dbReference type="HOGENOM" id="CLU_2312785_0_0_1"/>
<evidence type="ECO:0000313" key="1">
    <source>
        <dbReference type="EMBL" id="KDQ59591.1"/>
    </source>
</evidence>
<protein>
    <submittedName>
        <fullName evidence="1">Uncharacterized protein</fullName>
    </submittedName>
</protein>
<accession>A0A067QAH1</accession>